<organism evidence="1 2">
    <name type="scientific">Pristionchus entomophagus</name>
    <dbReference type="NCBI Taxonomy" id="358040"/>
    <lineage>
        <taxon>Eukaryota</taxon>
        <taxon>Metazoa</taxon>
        <taxon>Ecdysozoa</taxon>
        <taxon>Nematoda</taxon>
        <taxon>Chromadorea</taxon>
        <taxon>Rhabditida</taxon>
        <taxon>Rhabditina</taxon>
        <taxon>Diplogasteromorpha</taxon>
        <taxon>Diplogasteroidea</taxon>
        <taxon>Neodiplogasteridae</taxon>
        <taxon>Pristionchus</taxon>
    </lineage>
</organism>
<sequence length="104" mass="12046">MDVLPTCTYRMRISFLSDSEKLNFLPPMANLKLFQGCAQISNELLFKLLATHKNMFLTCESVKISSQEWKRIMQIISDDRRVREVQLSASHSLIKSWLLNLGIN</sequence>
<name>A0AAV5T7Y7_9BILA</name>
<gene>
    <name evidence="1" type="ORF">PENTCL1PPCAC_13604</name>
</gene>
<reference evidence="1" key="1">
    <citation type="submission" date="2023-10" db="EMBL/GenBank/DDBJ databases">
        <title>Genome assembly of Pristionchus species.</title>
        <authorList>
            <person name="Yoshida K."/>
            <person name="Sommer R.J."/>
        </authorList>
    </citation>
    <scope>NUCLEOTIDE SEQUENCE</scope>
    <source>
        <strain evidence="1">RS0144</strain>
    </source>
</reference>
<dbReference type="EMBL" id="BTSX01000003">
    <property type="protein sequence ID" value="GMS91429.1"/>
    <property type="molecule type" value="Genomic_DNA"/>
</dbReference>
<evidence type="ECO:0000313" key="2">
    <source>
        <dbReference type="Proteomes" id="UP001432027"/>
    </source>
</evidence>
<accession>A0AAV5T7Y7</accession>
<protein>
    <submittedName>
        <fullName evidence="1">Uncharacterized protein</fullName>
    </submittedName>
</protein>
<keyword evidence="2" id="KW-1185">Reference proteome</keyword>
<proteinExistence type="predicted"/>
<evidence type="ECO:0000313" key="1">
    <source>
        <dbReference type="EMBL" id="GMS91429.1"/>
    </source>
</evidence>
<comment type="caution">
    <text evidence="1">The sequence shown here is derived from an EMBL/GenBank/DDBJ whole genome shotgun (WGS) entry which is preliminary data.</text>
</comment>
<dbReference type="AlphaFoldDB" id="A0AAV5T7Y7"/>
<dbReference type="Proteomes" id="UP001432027">
    <property type="component" value="Unassembled WGS sequence"/>
</dbReference>